<accession>X0SHH6</accession>
<keyword evidence="2" id="KW-0645">Protease</keyword>
<evidence type="ECO:0000259" key="7">
    <source>
        <dbReference type="Pfam" id="PF01343"/>
    </source>
</evidence>
<dbReference type="GO" id="GO:0006508">
    <property type="term" value="P:proteolysis"/>
    <property type="evidence" value="ECO:0007669"/>
    <property type="project" value="UniProtKB-KW"/>
</dbReference>
<evidence type="ECO:0000256" key="1">
    <source>
        <dbReference type="ARBA" id="ARBA00008683"/>
    </source>
</evidence>
<evidence type="ECO:0000256" key="3">
    <source>
        <dbReference type="ARBA" id="ARBA00022801"/>
    </source>
</evidence>
<dbReference type="Pfam" id="PF01343">
    <property type="entry name" value="Peptidase_S49"/>
    <property type="match status" value="1"/>
</dbReference>
<comment type="caution">
    <text evidence="8">The sequence shown here is derived from an EMBL/GenBank/DDBJ whole genome shotgun (WGS) entry which is preliminary data.</text>
</comment>
<dbReference type="InterPro" id="IPR004635">
    <property type="entry name" value="Pept_S49_SppA"/>
</dbReference>
<keyword evidence="4" id="KW-0720">Serine protease</keyword>
<evidence type="ECO:0000256" key="5">
    <source>
        <dbReference type="SAM" id="MobiDB-lite"/>
    </source>
</evidence>
<evidence type="ECO:0000256" key="2">
    <source>
        <dbReference type="ARBA" id="ARBA00022670"/>
    </source>
</evidence>
<dbReference type="InterPro" id="IPR029045">
    <property type="entry name" value="ClpP/crotonase-like_dom_sf"/>
</dbReference>
<dbReference type="EMBL" id="BARS01002056">
    <property type="protein sequence ID" value="GAF80478.1"/>
    <property type="molecule type" value="Genomic_DNA"/>
</dbReference>
<evidence type="ECO:0000313" key="8">
    <source>
        <dbReference type="EMBL" id="GAF80478.1"/>
    </source>
</evidence>
<dbReference type="InterPro" id="IPR002142">
    <property type="entry name" value="Peptidase_S49"/>
</dbReference>
<feature type="domain" description="Peptidase S49" evidence="7">
    <location>
        <begin position="150"/>
        <end position="298"/>
    </location>
</feature>
<proteinExistence type="inferred from homology"/>
<feature type="compositionally biased region" description="Pro residues" evidence="5">
    <location>
        <begin position="15"/>
        <end position="24"/>
    </location>
</feature>
<keyword evidence="6" id="KW-1133">Transmembrane helix</keyword>
<dbReference type="AlphaFoldDB" id="X0SHH6"/>
<feature type="compositionally biased region" description="Low complexity" evidence="5">
    <location>
        <begin position="1"/>
        <end position="14"/>
    </location>
</feature>
<evidence type="ECO:0000256" key="4">
    <source>
        <dbReference type="ARBA" id="ARBA00022825"/>
    </source>
</evidence>
<comment type="similarity">
    <text evidence="1">Belongs to the peptidase S49 family.</text>
</comment>
<name>X0SHH6_9ZZZZ</name>
<dbReference type="GO" id="GO:0004176">
    <property type="term" value="F:ATP-dependent peptidase activity"/>
    <property type="evidence" value="ECO:0007669"/>
    <property type="project" value="InterPro"/>
</dbReference>
<dbReference type="PANTHER" id="PTHR42987">
    <property type="entry name" value="PEPTIDASE S49"/>
    <property type="match status" value="1"/>
</dbReference>
<keyword evidence="3" id="KW-0378">Hydrolase</keyword>
<dbReference type="PRINTS" id="PR00127">
    <property type="entry name" value="CLPPROTEASEP"/>
</dbReference>
<dbReference type="Gene3D" id="3.90.226.10">
    <property type="entry name" value="2-enoyl-CoA Hydratase, Chain A, domain 1"/>
    <property type="match status" value="2"/>
</dbReference>
<protein>
    <recommendedName>
        <fullName evidence="7">Peptidase S49 domain-containing protein</fullName>
    </recommendedName>
</protein>
<dbReference type="GO" id="GO:0004252">
    <property type="term" value="F:serine-type endopeptidase activity"/>
    <property type="evidence" value="ECO:0007669"/>
    <property type="project" value="InterPro"/>
</dbReference>
<dbReference type="NCBIfam" id="TIGR00706">
    <property type="entry name" value="SppA_dom"/>
    <property type="match status" value="1"/>
</dbReference>
<reference evidence="8" key="1">
    <citation type="journal article" date="2014" name="Front. Microbiol.">
        <title>High frequency of phylogenetically diverse reductive dehalogenase-homologous genes in deep subseafloor sedimentary metagenomes.</title>
        <authorList>
            <person name="Kawai M."/>
            <person name="Futagami T."/>
            <person name="Toyoda A."/>
            <person name="Takaki Y."/>
            <person name="Nishi S."/>
            <person name="Hori S."/>
            <person name="Arai W."/>
            <person name="Tsubouchi T."/>
            <person name="Morono Y."/>
            <person name="Uchiyama I."/>
            <person name="Ito T."/>
            <person name="Fujiyama A."/>
            <person name="Inagaki F."/>
            <person name="Takami H."/>
        </authorList>
    </citation>
    <scope>NUCLEOTIDE SEQUENCE</scope>
    <source>
        <strain evidence="8">Expedition CK06-06</strain>
    </source>
</reference>
<dbReference type="InterPro" id="IPR047272">
    <property type="entry name" value="S49_SppA_C"/>
</dbReference>
<gene>
    <name evidence="8" type="ORF">S01H1_03840</name>
</gene>
<keyword evidence="6" id="KW-0812">Transmembrane</keyword>
<dbReference type="PANTHER" id="PTHR42987:SF7">
    <property type="entry name" value="SIGNAL PEPTIDE PEPTIDASE SPPA-RELATED"/>
    <property type="match status" value="1"/>
</dbReference>
<feature type="region of interest" description="Disordered" evidence="5">
    <location>
        <begin position="1"/>
        <end position="34"/>
    </location>
</feature>
<sequence length="363" mass="37835">TVPGSEAEASQPAPAQQPQPPVPPAGGYGGGQPPPKRGRGVVTVIVIVLILLGLALASIVGLALLVSSITDTEPSGLALGEKVGVVMVQGVIMSGGRGSPIFGGPAGSRAIMADVRAAKREKDIKAVVLYVNSPGGSAAASQAIYKEVAALAEKKPVIAAMDDVAASGGYYVACAADKIVANGSTMTGSIGVIMSGIAYYGLMDNIGVDDHTITSGKYKDIGSPWRPMQPDERQLLQGLVQDVYDQFVDAVAEGRDTPREKVLELADGRIFTGRQALKLGLVDELGSYYDAIELAGKEGGIKGEPKVKIFGGAEGIWGELFGTEQLFPFFSRHSLLNLSGPMLIEPFTYNNLMLQAMPVRLAP</sequence>
<evidence type="ECO:0000256" key="6">
    <source>
        <dbReference type="SAM" id="Phobius"/>
    </source>
</evidence>
<dbReference type="CDD" id="cd07023">
    <property type="entry name" value="S49_Sppa_N_C"/>
    <property type="match status" value="1"/>
</dbReference>
<feature type="non-terminal residue" evidence="8">
    <location>
        <position position="1"/>
    </location>
</feature>
<dbReference type="InterPro" id="IPR001907">
    <property type="entry name" value="ClpP"/>
</dbReference>
<dbReference type="SUPFAM" id="SSF52096">
    <property type="entry name" value="ClpP/crotonase"/>
    <property type="match status" value="1"/>
</dbReference>
<organism evidence="8">
    <name type="scientific">marine sediment metagenome</name>
    <dbReference type="NCBI Taxonomy" id="412755"/>
    <lineage>
        <taxon>unclassified sequences</taxon>
        <taxon>metagenomes</taxon>
        <taxon>ecological metagenomes</taxon>
    </lineage>
</organism>
<keyword evidence="6" id="KW-0472">Membrane</keyword>
<feature type="transmembrane region" description="Helical" evidence="6">
    <location>
        <begin position="41"/>
        <end position="66"/>
    </location>
</feature>